<evidence type="ECO:0000313" key="2">
    <source>
        <dbReference type="EMBL" id="KAA8593224.1"/>
    </source>
</evidence>
<accession>A0A5J5DIM1</accession>
<dbReference type="Proteomes" id="UP000327493">
    <property type="component" value="Chromosome 4"/>
</dbReference>
<protein>
    <submittedName>
        <fullName evidence="2">Uncharacterized protein</fullName>
    </submittedName>
</protein>
<organism evidence="2 3">
    <name type="scientific">Etheostoma spectabile</name>
    <name type="common">orangethroat darter</name>
    <dbReference type="NCBI Taxonomy" id="54343"/>
    <lineage>
        <taxon>Eukaryota</taxon>
        <taxon>Metazoa</taxon>
        <taxon>Chordata</taxon>
        <taxon>Craniata</taxon>
        <taxon>Vertebrata</taxon>
        <taxon>Euteleostomi</taxon>
        <taxon>Actinopterygii</taxon>
        <taxon>Neopterygii</taxon>
        <taxon>Teleostei</taxon>
        <taxon>Neoteleostei</taxon>
        <taxon>Acanthomorphata</taxon>
        <taxon>Eupercaria</taxon>
        <taxon>Perciformes</taxon>
        <taxon>Percoidei</taxon>
        <taxon>Percidae</taxon>
        <taxon>Etheostomatinae</taxon>
        <taxon>Etheostoma</taxon>
    </lineage>
</organism>
<sequence>MGGETFREAEVSLHAGRIDLAEAVGLRQLQVKTWTRTEDEVEEIVLQGGGLESPTKTKRAPKKNCIPSSEQPPRTGNDLPLTPTASPKAQAPMRTLRRKTGHCSQSTSAYIRASGTLRVYLWMAQTQ</sequence>
<reference evidence="2 3" key="1">
    <citation type="submission" date="2019-08" db="EMBL/GenBank/DDBJ databases">
        <title>A chromosome-level genome assembly, high-density linkage maps, and genome scans reveal the genomic architecture of hybrid incompatibilities underlying speciation via character displacement in darters (Percidae: Etheostominae).</title>
        <authorList>
            <person name="Moran R.L."/>
            <person name="Catchen J.M."/>
            <person name="Fuller R.C."/>
        </authorList>
    </citation>
    <scope>NUCLEOTIDE SEQUENCE [LARGE SCALE GENOMIC DNA]</scope>
    <source>
        <strain evidence="2">EspeVRDwgs_2016</strain>
        <tissue evidence="2">Muscle</tissue>
    </source>
</reference>
<proteinExistence type="predicted"/>
<name>A0A5J5DIM1_9PERO</name>
<gene>
    <name evidence="2" type="ORF">FQN60_009340</name>
</gene>
<comment type="caution">
    <text evidence="2">The sequence shown here is derived from an EMBL/GenBank/DDBJ whole genome shotgun (WGS) entry which is preliminary data.</text>
</comment>
<evidence type="ECO:0000313" key="3">
    <source>
        <dbReference type="Proteomes" id="UP000327493"/>
    </source>
</evidence>
<feature type="region of interest" description="Disordered" evidence="1">
    <location>
        <begin position="45"/>
        <end position="103"/>
    </location>
</feature>
<evidence type="ECO:0000256" key="1">
    <source>
        <dbReference type="SAM" id="MobiDB-lite"/>
    </source>
</evidence>
<dbReference type="AlphaFoldDB" id="A0A5J5DIM1"/>
<keyword evidence="3" id="KW-1185">Reference proteome</keyword>
<dbReference type="EMBL" id="VOFY01000004">
    <property type="protein sequence ID" value="KAA8593224.1"/>
    <property type="molecule type" value="Genomic_DNA"/>
</dbReference>